<gene>
    <name evidence="1" type="ORF">TPSD3_10500</name>
</gene>
<dbReference type="RefSeq" id="WP_086488520.1">
    <property type="nucleotide sequence ID" value="NZ_MSLT01000018.1"/>
</dbReference>
<dbReference type="InterPro" id="IPR017574">
    <property type="entry name" value="CRISPR-assoc_prot_Cas7/Csc2"/>
</dbReference>
<organism evidence="1 2">
    <name type="scientific">Thioflexithrix psekupsensis</name>
    <dbReference type="NCBI Taxonomy" id="1570016"/>
    <lineage>
        <taxon>Bacteria</taxon>
        <taxon>Pseudomonadati</taxon>
        <taxon>Pseudomonadota</taxon>
        <taxon>Gammaproteobacteria</taxon>
        <taxon>Thiotrichales</taxon>
        <taxon>Thioflexithrix</taxon>
    </lineage>
</organism>
<evidence type="ECO:0000313" key="1">
    <source>
        <dbReference type="EMBL" id="OUD13072.1"/>
    </source>
</evidence>
<dbReference type="EMBL" id="MSLT01000018">
    <property type="protein sequence ID" value="OUD13072.1"/>
    <property type="molecule type" value="Genomic_DNA"/>
</dbReference>
<dbReference type="OrthoDB" id="8478402at2"/>
<dbReference type="Pfam" id="PF18320">
    <property type="entry name" value="Csc2"/>
    <property type="match status" value="1"/>
</dbReference>
<comment type="caution">
    <text evidence="1">The sequence shown here is derived from an EMBL/GenBank/DDBJ whole genome shotgun (WGS) entry which is preliminary data.</text>
</comment>
<protein>
    <recommendedName>
        <fullName evidence="3">Type I-D CRISPR-associated protein Cas7/Csc2</fullName>
    </recommendedName>
</protein>
<reference evidence="1 2" key="1">
    <citation type="submission" date="2016-12" db="EMBL/GenBank/DDBJ databases">
        <title>Thioflexothrix psekupsii D3 genome sequencing and assembly.</title>
        <authorList>
            <person name="Fomenkov A."/>
            <person name="Vincze T."/>
            <person name="Grabovich M."/>
            <person name="Anton B.P."/>
            <person name="Dubinina G."/>
            <person name="Orlova M."/>
            <person name="Belousova E."/>
            <person name="Roberts R.J."/>
        </authorList>
    </citation>
    <scope>NUCLEOTIDE SEQUENCE [LARGE SCALE GENOMIC DNA]</scope>
    <source>
        <strain evidence="1">D3</strain>
    </source>
</reference>
<evidence type="ECO:0008006" key="3">
    <source>
        <dbReference type="Google" id="ProtNLM"/>
    </source>
</evidence>
<accession>A0A251X620</accession>
<dbReference type="Proteomes" id="UP000194798">
    <property type="component" value="Unassembled WGS sequence"/>
</dbReference>
<name>A0A251X620_9GAMM</name>
<proteinExistence type="predicted"/>
<sequence length="346" mass="38328">MKTLLEQLPKEIVFTYEYGKDDFSIPRLPEAQCIVIPVVREVIAPILIRNNDTESITDILAAGQRRVRMIASKTKGVERRRADQILRILGTGGKMAANKGYIRKERQVGDVFDLSTYVFGYSANANLGGGKDTICSVHSAVLYSDALSIQAISELTDNVFRQGGISEEFVTFDAEDKTTSPKIFKTHAVLPPALLVQTLVMTGNRMTCEALNHLLLSIGLSGAYGGATATTGTNLKTHLCGIYWGKLERPVNAPEEILKAIGQPTTPHEAVEKIEQLMRDPEQGYPFSAATEQLSSAAYLQNYVKELIHQFETDQPELKAAYQKAEAQMRELFNAWFTKPDKAKKK</sequence>
<keyword evidence="2" id="KW-1185">Reference proteome</keyword>
<dbReference type="AlphaFoldDB" id="A0A251X620"/>
<evidence type="ECO:0000313" key="2">
    <source>
        <dbReference type="Proteomes" id="UP000194798"/>
    </source>
</evidence>